<dbReference type="RefSeq" id="WP_272899684.1">
    <property type="nucleotide sequence ID" value="NZ_JBFQGM010000012.1"/>
</dbReference>
<evidence type="ECO:0000313" key="2">
    <source>
        <dbReference type="Proteomes" id="UP001628874"/>
    </source>
</evidence>
<dbReference type="EMBL" id="JBFQGM010000012">
    <property type="protein sequence ID" value="MFL9464423.1"/>
    <property type="molecule type" value="Genomic_DNA"/>
</dbReference>
<accession>A0ABW8WUB5</accession>
<gene>
    <name evidence="1" type="ORF">AB0759_27840</name>
</gene>
<proteinExistence type="predicted"/>
<sequence length="43" mass="4876">MQVQEAFYSYDRSYQILAVGTHTKSARDLEICIACSIARILLP</sequence>
<name>A0ABW8WUB5_9CYAN</name>
<comment type="caution">
    <text evidence="1">The sequence shown here is derived from an EMBL/GenBank/DDBJ whole genome shotgun (WGS) entry which is preliminary data.</text>
</comment>
<keyword evidence="2" id="KW-1185">Reference proteome</keyword>
<protein>
    <submittedName>
        <fullName evidence="1">Uncharacterized protein</fullName>
    </submittedName>
</protein>
<evidence type="ECO:0000313" key="1">
    <source>
        <dbReference type="EMBL" id="MFL9464423.1"/>
    </source>
</evidence>
<reference evidence="1 2" key="1">
    <citation type="submission" date="2024-07" db="EMBL/GenBank/DDBJ databases">
        <authorList>
            <person name="Tripathy S."/>
        </authorList>
    </citation>
    <scope>NUCLEOTIDE SEQUENCE [LARGE SCALE GENOMIC DNA]</scope>
    <source>
        <strain evidence="1 2">VB-61278_2</strain>
    </source>
</reference>
<dbReference type="Proteomes" id="UP001628874">
    <property type="component" value="Unassembled WGS sequence"/>
</dbReference>
<organism evidence="1 2">
    <name type="scientific">Scytonema tolypothrichoides VB-61278_2</name>
    <dbReference type="NCBI Taxonomy" id="3232314"/>
    <lineage>
        <taxon>Bacteria</taxon>
        <taxon>Bacillati</taxon>
        <taxon>Cyanobacteriota</taxon>
        <taxon>Cyanophyceae</taxon>
        <taxon>Nostocales</taxon>
        <taxon>Scytonemataceae</taxon>
        <taxon>Scytonema</taxon>
    </lineage>
</organism>